<feature type="domain" description="LysM" evidence="4">
    <location>
        <begin position="34"/>
        <end position="79"/>
    </location>
</feature>
<reference evidence="6" key="1">
    <citation type="journal article" date="2017" name="Genome Biol.">
        <title>Comparative genomics reveals high biological diversity and specific adaptations in the industrially and medically important fungal genus Aspergillus.</title>
        <authorList>
            <person name="de Vries R.P."/>
            <person name="Riley R."/>
            <person name="Wiebenga A."/>
            <person name="Aguilar-Osorio G."/>
            <person name="Amillis S."/>
            <person name="Uchima C.A."/>
            <person name="Anderluh G."/>
            <person name="Asadollahi M."/>
            <person name="Askin M."/>
            <person name="Barry K."/>
            <person name="Battaglia E."/>
            <person name="Bayram O."/>
            <person name="Benocci T."/>
            <person name="Braus-Stromeyer S.A."/>
            <person name="Caldana C."/>
            <person name="Canovas D."/>
            <person name="Cerqueira G.C."/>
            <person name="Chen F."/>
            <person name="Chen W."/>
            <person name="Choi C."/>
            <person name="Clum A."/>
            <person name="Dos Santos R.A."/>
            <person name="Damasio A.R."/>
            <person name="Diallinas G."/>
            <person name="Emri T."/>
            <person name="Fekete E."/>
            <person name="Flipphi M."/>
            <person name="Freyberg S."/>
            <person name="Gallo A."/>
            <person name="Gournas C."/>
            <person name="Habgood R."/>
            <person name="Hainaut M."/>
            <person name="Harispe M.L."/>
            <person name="Henrissat B."/>
            <person name="Hilden K.S."/>
            <person name="Hope R."/>
            <person name="Hossain A."/>
            <person name="Karabika E."/>
            <person name="Karaffa L."/>
            <person name="Karanyi Z."/>
            <person name="Krasevec N."/>
            <person name="Kuo A."/>
            <person name="Kusch H."/>
            <person name="LaButti K."/>
            <person name="Lagendijk E.L."/>
            <person name="Lapidus A."/>
            <person name="Levasseur A."/>
            <person name="Lindquist E."/>
            <person name="Lipzen A."/>
            <person name="Logrieco A.F."/>
            <person name="MacCabe A."/>
            <person name="Maekelae M.R."/>
            <person name="Malavazi I."/>
            <person name="Melin P."/>
            <person name="Meyer V."/>
            <person name="Mielnichuk N."/>
            <person name="Miskei M."/>
            <person name="Molnar A.P."/>
            <person name="Mule G."/>
            <person name="Ngan C.Y."/>
            <person name="Orejas M."/>
            <person name="Orosz E."/>
            <person name="Ouedraogo J.P."/>
            <person name="Overkamp K.M."/>
            <person name="Park H.-S."/>
            <person name="Perrone G."/>
            <person name="Piumi F."/>
            <person name="Punt P.J."/>
            <person name="Ram A.F."/>
            <person name="Ramon A."/>
            <person name="Rauscher S."/>
            <person name="Record E."/>
            <person name="Riano-Pachon D.M."/>
            <person name="Robert V."/>
            <person name="Roehrig J."/>
            <person name="Ruller R."/>
            <person name="Salamov A."/>
            <person name="Salih N.S."/>
            <person name="Samson R.A."/>
            <person name="Sandor E."/>
            <person name="Sanguinetti M."/>
            <person name="Schuetze T."/>
            <person name="Sepcic K."/>
            <person name="Shelest E."/>
            <person name="Sherlock G."/>
            <person name="Sophianopoulou V."/>
            <person name="Squina F.M."/>
            <person name="Sun H."/>
            <person name="Susca A."/>
            <person name="Todd R.B."/>
            <person name="Tsang A."/>
            <person name="Unkles S.E."/>
            <person name="van de Wiele N."/>
            <person name="van Rossen-Uffink D."/>
            <person name="Oliveira J.V."/>
            <person name="Vesth T.C."/>
            <person name="Visser J."/>
            <person name="Yu J.-H."/>
            <person name="Zhou M."/>
            <person name="Andersen M.R."/>
            <person name="Archer D.B."/>
            <person name="Baker S.E."/>
            <person name="Benoit I."/>
            <person name="Brakhage A.A."/>
            <person name="Braus G.H."/>
            <person name="Fischer R."/>
            <person name="Frisvad J.C."/>
            <person name="Goldman G.H."/>
            <person name="Houbraken J."/>
            <person name="Oakley B."/>
            <person name="Pocsi I."/>
            <person name="Scazzocchio C."/>
            <person name="Seiboth B."/>
            <person name="vanKuyk P.A."/>
            <person name="Wortman J."/>
            <person name="Dyer P.S."/>
            <person name="Grigoriev I.V."/>
        </authorList>
    </citation>
    <scope>NUCLEOTIDE SEQUENCE [LARGE SCALE GENOMIC DNA]</scope>
    <source>
        <strain evidence="6">CBS 583.65</strain>
    </source>
</reference>
<dbReference type="AlphaFoldDB" id="A0A1L9Q165"/>
<dbReference type="Gene3D" id="3.10.350.10">
    <property type="entry name" value="LysM domain"/>
    <property type="match status" value="4"/>
</dbReference>
<keyword evidence="6" id="KW-1185">Reference proteome</keyword>
<evidence type="ECO:0000259" key="4">
    <source>
        <dbReference type="PROSITE" id="PS51782"/>
    </source>
</evidence>
<keyword evidence="3" id="KW-0732">Signal</keyword>
<dbReference type="Proteomes" id="UP000184073">
    <property type="component" value="Unassembled WGS sequence"/>
</dbReference>
<feature type="signal peptide" evidence="3">
    <location>
        <begin position="1"/>
        <end position="18"/>
    </location>
</feature>
<keyword evidence="2" id="KW-0843">Virulence</keyword>
<dbReference type="SMART" id="SM00257">
    <property type="entry name" value="LysM"/>
    <property type="match status" value="4"/>
</dbReference>
<sequence length="326" mass="35254">MIIIFAVSVLSLLTQSSATSLNIDLAAEDCLTNRTYTTRSGDTCARIARAHRVPRGSLVWLNDVQSDCSDLRAGQPLCIQESCDLCPVFRGATCVEIAQATEIGVDQLFAWNEFLNEDCTNLLAGDEVCVAEPGLSPTPTTTFITATLRVRGYATEIVDPPGTVPRGTTPRCGQYYQVKSGDYCNSISDRFSIDLDLFKAINPSINGECTNLVPGLYYCVSPTVDWNQTTTTTVTSAYNTAPAPTPSGTTSQCYEWYVVQSGDSCNRIASIYGISVHDLRLWNPSLKEDCSNLRPGLAYCIRGEAVTGKSPASSIARPTWEALHGG</sequence>
<dbReference type="InterPro" id="IPR018392">
    <property type="entry name" value="LysM"/>
</dbReference>
<evidence type="ECO:0000256" key="1">
    <source>
        <dbReference type="ARBA" id="ARBA00022669"/>
    </source>
</evidence>
<accession>A0A1L9Q165</accession>
<feature type="domain" description="LysM" evidence="4">
    <location>
        <begin position="174"/>
        <end position="220"/>
    </location>
</feature>
<name>A0A1L9Q165_ASPVE</name>
<dbReference type="InterPro" id="IPR036779">
    <property type="entry name" value="LysM_dom_sf"/>
</dbReference>
<dbReference type="SUPFAM" id="SSF54106">
    <property type="entry name" value="LysM domain"/>
    <property type="match status" value="4"/>
</dbReference>
<dbReference type="InterPro" id="IPR052210">
    <property type="entry name" value="LysM1-like"/>
</dbReference>
<dbReference type="PROSITE" id="PS51782">
    <property type="entry name" value="LYSM"/>
    <property type="match status" value="4"/>
</dbReference>
<dbReference type="GO" id="GO:0008061">
    <property type="term" value="F:chitin binding"/>
    <property type="evidence" value="ECO:0007669"/>
    <property type="project" value="UniProtKB-KW"/>
</dbReference>
<dbReference type="PANTHER" id="PTHR34997">
    <property type="entry name" value="AM15"/>
    <property type="match status" value="1"/>
</dbReference>
<dbReference type="Pfam" id="PF01476">
    <property type="entry name" value="LysM"/>
    <property type="match status" value="4"/>
</dbReference>
<dbReference type="PANTHER" id="PTHR34997:SF1">
    <property type="entry name" value="PEPTIDOGLYCAN-BINDING LYSIN DOMAIN"/>
    <property type="match status" value="1"/>
</dbReference>
<protein>
    <recommendedName>
        <fullName evidence="4">LysM domain-containing protein</fullName>
    </recommendedName>
</protein>
<feature type="chain" id="PRO_5012747357" description="LysM domain-containing protein" evidence="3">
    <location>
        <begin position="19"/>
        <end position="326"/>
    </location>
</feature>
<dbReference type="CDD" id="cd00118">
    <property type="entry name" value="LysM"/>
    <property type="match status" value="3"/>
</dbReference>
<organism evidence="5 6">
    <name type="scientific">Aspergillus versicolor CBS 583.65</name>
    <dbReference type="NCBI Taxonomy" id="1036611"/>
    <lineage>
        <taxon>Eukaryota</taxon>
        <taxon>Fungi</taxon>
        <taxon>Dikarya</taxon>
        <taxon>Ascomycota</taxon>
        <taxon>Pezizomycotina</taxon>
        <taxon>Eurotiomycetes</taxon>
        <taxon>Eurotiomycetidae</taxon>
        <taxon>Eurotiales</taxon>
        <taxon>Aspergillaceae</taxon>
        <taxon>Aspergillus</taxon>
        <taxon>Aspergillus subgen. Nidulantes</taxon>
    </lineage>
</organism>
<evidence type="ECO:0000313" key="5">
    <source>
        <dbReference type="EMBL" id="OJJ07515.1"/>
    </source>
</evidence>
<dbReference type="EMBL" id="KV878137">
    <property type="protein sequence ID" value="OJJ07515.1"/>
    <property type="molecule type" value="Genomic_DNA"/>
</dbReference>
<dbReference type="RefSeq" id="XP_040673277.1">
    <property type="nucleotide sequence ID" value="XM_040811290.1"/>
</dbReference>
<proteinExistence type="predicted"/>
<feature type="domain" description="LysM" evidence="4">
    <location>
        <begin position="84"/>
        <end position="130"/>
    </location>
</feature>
<keyword evidence="1" id="KW-0147">Chitin-binding</keyword>
<evidence type="ECO:0000313" key="6">
    <source>
        <dbReference type="Proteomes" id="UP000184073"/>
    </source>
</evidence>
<evidence type="ECO:0000256" key="2">
    <source>
        <dbReference type="ARBA" id="ARBA00023026"/>
    </source>
</evidence>
<dbReference type="STRING" id="1036611.A0A1L9Q165"/>
<dbReference type="OrthoDB" id="5985073at2759"/>
<feature type="domain" description="LysM" evidence="4">
    <location>
        <begin position="255"/>
        <end position="301"/>
    </location>
</feature>
<gene>
    <name evidence="5" type="ORF">ASPVEDRAFT_367672</name>
</gene>
<evidence type="ECO:0000256" key="3">
    <source>
        <dbReference type="SAM" id="SignalP"/>
    </source>
</evidence>
<dbReference type="VEuPathDB" id="FungiDB:ASPVEDRAFT_367672"/>
<dbReference type="GeneID" id="63726801"/>